<proteinExistence type="predicted"/>
<dbReference type="Proteomes" id="UP001143910">
    <property type="component" value="Unassembled WGS sequence"/>
</dbReference>
<name>A0ACC1MMD8_9HYPO</name>
<keyword evidence="2" id="KW-1185">Reference proteome</keyword>
<reference evidence="1" key="1">
    <citation type="submission" date="2022-08" db="EMBL/GenBank/DDBJ databases">
        <title>Genome Sequence of Lecanicillium fungicola.</title>
        <authorList>
            <person name="Buettner E."/>
        </authorList>
    </citation>
    <scope>NUCLEOTIDE SEQUENCE</scope>
    <source>
        <strain evidence="1">Babe33</strain>
    </source>
</reference>
<sequence length="410" mass="44232">MATYNTESTSMSGNLTPTTTATSESSGLPAGWISQFSHDHGAWYYVNTATGLTQWEPPAAVTQHPIPNEPVKHDQSSPGPYTAGPNSSTPTIQGYAGQEHYTQPQGGQGHETQWQQTSPADGPDGDRGLGKTAMVVGGGLLAAAGMMGLREKSTASTSDKLSGFMGGSSKPPQQNQQQYYPPQQQQQHQQSYGPGPGAAPMPPPGNYGQQQPQYSSWNPSGGYGQTSVMPAQSSIPPLNIYGAVFADQDVTSVARSLAARDQTLSLKGDTLVKQFGNLWPETARKSFSMLYSYGDRPMELIVADTESGIIEVKPEALSKKRMDFCQAPPSRVIALLWGITDASTLGRRQQIEKDGEMESAQDQLGDGGFWAWEPRTLVCYWRADDGQVHVTISKQGGTLRMPWNSLAKWN</sequence>
<organism evidence="1 2">
    <name type="scientific">Zarea fungicola</name>
    <dbReference type="NCBI Taxonomy" id="93591"/>
    <lineage>
        <taxon>Eukaryota</taxon>
        <taxon>Fungi</taxon>
        <taxon>Dikarya</taxon>
        <taxon>Ascomycota</taxon>
        <taxon>Pezizomycotina</taxon>
        <taxon>Sordariomycetes</taxon>
        <taxon>Hypocreomycetidae</taxon>
        <taxon>Hypocreales</taxon>
        <taxon>Cordycipitaceae</taxon>
        <taxon>Zarea</taxon>
    </lineage>
</organism>
<protein>
    <submittedName>
        <fullName evidence="1">Uncharacterized protein</fullName>
    </submittedName>
</protein>
<dbReference type="EMBL" id="JANJQO010002185">
    <property type="protein sequence ID" value="KAJ2967801.1"/>
    <property type="molecule type" value="Genomic_DNA"/>
</dbReference>
<evidence type="ECO:0000313" key="1">
    <source>
        <dbReference type="EMBL" id="KAJ2967801.1"/>
    </source>
</evidence>
<gene>
    <name evidence="1" type="ORF">NQ176_g9493</name>
</gene>
<evidence type="ECO:0000313" key="2">
    <source>
        <dbReference type="Proteomes" id="UP001143910"/>
    </source>
</evidence>
<comment type="caution">
    <text evidence="1">The sequence shown here is derived from an EMBL/GenBank/DDBJ whole genome shotgun (WGS) entry which is preliminary data.</text>
</comment>
<accession>A0ACC1MMD8</accession>